<dbReference type="Pfam" id="PF17906">
    <property type="entry name" value="HTH_48"/>
    <property type="match status" value="1"/>
</dbReference>
<dbReference type="PANTHER" id="PTHR46060:SF2">
    <property type="entry name" value="HISTONE-LYSINE N-METHYLTRANSFERASE SETMAR"/>
    <property type="match status" value="1"/>
</dbReference>
<sequence>MCESLGINTVSYDTVKVWFRKFKAGNFDIEDKPRSGRPIEIDCEQLKHIIDQDRNVSTRTIALEVDVCQKTIVNALRRINVTFKFNHWVPHELTAEDNRKRKAVCLALLRDQRKEKILDRIVTCDENWVYYNNTSRKGGWSAPGESAGLVAR</sequence>
<dbReference type="GO" id="GO:0003690">
    <property type="term" value="F:double-stranded DNA binding"/>
    <property type="evidence" value="ECO:0007669"/>
    <property type="project" value="TreeGrafter"/>
</dbReference>
<dbReference type="GO" id="GO:0044774">
    <property type="term" value="P:mitotic DNA integrity checkpoint signaling"/>
    <property type="evidence" value="ECO:0007669"/>
    <property type="project" value="TreeGrafter"/>
</dbReference>
<accession>A0A4Y2HXT5</accession>
<dbReference type="GO" id="GO:0044547">
    <property type="term" value="F:DNA topoisomerase binding"/>
    <property type="evidence" value="ECO:0007669"/>
    <property type="project" value="TreeGrafter"/>
</dbReference>
<dbReference type="GO" id="GO:0042800">
    <property type="term" value="F:histone H3K4 methyltransferase activity"/>
    <property type="evidence" value="ECO:0007669"/>
    <property type="project" value="TreeGrafter"/>
</dbReference>
<evidence type="ECO:0000313" key="2">
    <source>
        <dbReference type="EMBL" id="GBM69776.1"/>
    </source>
</evidence>
<evidence type="ECO:0000313" key="3">
    <source>
        <dbReference type="Proteomes" id="UP000499080"/>
    </source>
</evidence>
<dbReference type="GO" id="GO:0000729">
    <property type="term" value="P:DNA double-strand break processing"/>
    <property type="evidence" value="ECO:0007669"/>
    <property type="project" value="TreeGrafter"/>
</dbReference>
<dbReference type="GO" id="GO:0046975">
    <property type="term" value="F:histone H3K36 methyltransferase activity"/>
    <property type="evidence" value="ECO:0007669"/>
    <property type="project" value="TreeGrafter"/>
</dbReference>
<dbReference type="InterPro" id="IPR036397">
    <property type="entry name" value="RNaseH_sf"/>
</dbReference>
<dbReference type="PANTHER" id="PTHR46060">
    <property type="entry name" value="MARINER MOS1 TRANSPOSASE-LIKE PROTEIN"/>
    <property type="match status" value="1"/>
</dbReference>
<dbReference type="GO" id="GO:0006303">
    <property type="term" value="P:double-strand break repair via nonhomologous end joining"/>
    <property type="evidence" value="ECO:0007669"/>
    <property type="project" value="TreeGrafter"/>
</dbReference>
<dbReference type="GO" id="GO:0000014">
    <property type="term" value="F:single-stranded DNA endodeoxyribonuclease activity"/>
    <property type="evidence" value="ECO:0007669"/>
    <property type="project" value="TreeGrafter"/>
</dbReference>
<name>A0A4Y2HXT5_ARAVE</name>
<organism evidence="2 3">
    <name type="scientific">Araneus ventricosus</name>
    <name type="common">Orbweaver spider</name>
    <name type="synonym">Epeira ventricosa</name>
    <dbReference type="NCBI Taxonomy" id="182803"/>
    <lineage>
        <taxon>Eukaryota</taxon>
        <taxon>Metazoa</taxon>
        <taxon>Ecdysozoa</taxon>
        <taxon>Arthropoda</taxon>
        <taxon>Chelicerata</taxon>
        <taxon>Arachnida</taxon>
        <taxon>Araneae</taxon>
        <taxon>Araneomorphae</taxon>
        <taxon>Entelegynae</taxon>
        <taxon>Araneoidea</taxon>
        <taxon>Araneidae</taxon>
        <taxon>Araneus</taxon>
    </lineage>
</organism>
<dbReference type="OrthoDB" id="8028980at2759"/>
<proteinExistence type="predicted"/>
<dbReference type="GO" id="GO:0005634">
    <property type="term" value="C:nucleus"/>
    <property type="evidence" value="ECO:0007669"/>
    <property type="project" value="TreeGrafter"/>
</dbReference>
<dbReference type="Proteomes" id="UP000499080">
    <property type="component" value="Unassembled WGS sequence"/>
</dbReference>
<keyword evidence="2" id="KW-0808">Transferase</keyword>
<dbReference type="Gene3D" id="3.30.420.10">
    <property type="entry name" value="Ribonuclease H-like superfamily/Ribonuclease H"/>
    <property type="match status" value="1"/>
</dbReference>
<gene>
    <name evidence="2" type="primary">SETMAR_115</name>
    <name evidence="2" type="ORF">AVEN_217376_1</name>
</gene>
<keyword evidence="2" id="KW-0489">Methyltransferase</keyword>
<reference evidence="2 3" key="1">
    <citation type="journal article" date="2019" name="Sci. Rep.">
        <title>Orb-weaving spider Araneus ventricosus genome elucidates the spidroin gene catalogue.</title>
        <authorList>
            <person name="Kono N."/>
            <person name="Nakamura H."/>
            <person name="Ohtoshi R."/>
            <person name="Moran D.A.P."/>
            <person name="Shinohara A."/>
            <person name="Yoshida Y."/>
            <person name="Fujiwara M."/>
            <person name="Mori M."/>
            <person name="Tomita M."/>
            <person name="Arakawa K."/>
        </authorList>
    </citation>
    <scope>NUCLEOTIDE SEQUENCE [LARGE SCALE GENOMIC DNA]</scope>
</reference>
<protein>
    <submittedName>
        <fullName evidence="2">Histone-lysine N-methyltransferase SETMAR</fullName>
    </submittedName>
</protein>
<dbReference type="EMBL" id="BGPR01002212">
    <property type="protein sequence ID" value="GBM69776.1"/>
    <property type="molecule type" value="Genomic_DNA"/>
</dbReference>
<dbReference type="GO" id="GO:0035861">
    <property type="term" value="C:site of double-strand break"/>
    <property type="evidence" value="ECO:0007669"/>
    <property type="project" value="TreeGrafter"/>
</dbReference>
<dbReference type="AlphaFoldDB" id="A0A4Y2HXT5"/>
<keyword evidence="3" id="KW-1185">Reference proteome</keyword>
<dbReference type="GO" id="GO:0031297">
    <property type="term" value="P:replication fork processing"/>
    <property type="evidence" value="ECO:0007669"/>
    <property type="project" value="TreeGrafter"/>
</dbReference>
<dbReference type="InterPro" id="IPR052709">
    <property type="entry name" value="Transposase-MT_Hybrid"/>
</dbReference>
<feature type="domain" description="Mos1 transposase HTH" evidence="1">
    <location>
        <begin position="1"/>
        <end position="26"/>
    </location>
</feature>
<dbReference type="GO" id="GO:0032259">
    <property type="term" value="P:methylation"/>
    <property type="evidence" value="ECO:0007669"/>
    <property type="project" value="UniProtKB-KW"/>
</dbReference>
<dbReference type="GO" id="GO:0000793">
    <property type="term" value="C:condensed chromosome"/>
    <property type="evidence" value="ECO:0007669"/>
    <property type="project" value="TreeGrafter"/>
</dbReference>
<evidence type="ECO:0000259" key="1">
    <source>
        <dbReference type="Pfam" id="PF17906"/>
    </source>
</evidence>
<comment type="caution">
    <text evidence="2">The sequence shown here is derived from an EMBL/GenBank/DDBJ whole genome shotgun (WGS) entry which is preliminary data.</text>
</comment>
<dbReference type="GO" id="GO:0003697">
    <property type="term" value="F:single-stranded DNA binding"/>
    <property type="evidence" value="ECO:0007669"/>
    <property type="project" value="TreeGrafter"/>
</dbReference>
<dbReference type="GO" id="GO:0015074">
    <property type="term" value="P:DNA integration"/>
    <property type="evidence" value="ECO:0007669"/>
    <property type="project" value="TreeGrafter"/>
</dbReference>
<dbReference type="InterPro" id="IPR041426">
    <property type="entry name" value="Mos1_HTH"/>
</dbReference>